<dbReference type="EMBL" id="JAUJLE010000313">
    <property type="protein sequence ID" value="KAK0961353.1"/>
    <property type="molecule type" value="Genomic_DNA"/>
</dbReference>
<comment type="caution">
    <text evidence="2">The sequence shown here is derived from an EMBL/GenBank/DDBJ whole genome shotgun (WGS) entry which is preliminary data.</text>
</comment>
<dbReference type="EMBL" id="JASUXU010000023">
    <property type="protein sequence ID" value="KAK0320773.1"/>
    <property type="molecule type" value="Genomic_DNA"/>
</dbReference>
<protein>
    <recommendedName>
        <fullName evidence="1">2EXR domain-containing protein</fullName>
    </recommendedName>
</protein>
<accession>A0AAN6FM52</accession>
<gene>
    <name evidence="2" type="ORF">LTR82_008091</name>
    <name evidence="3" type="ORF">LTR91_019939</name>
</gene>
<dbReference type="Proteomes" id="UP001168146">
    <property type="component" value="Unassembled WGS sequence"/>
</dbReference>
<keyword evidence="5" id="KW-1185">Reference proteome</keyword>
<dbReference type="Proteomes" id="UP001175353">
    <property type="component" value="Unassembled WGS sequence"/>
</dbReference>
<reference evidence="3" key="2">
    <citation type="submission" date="2023-06" db="EMBL/GenBank/DDBJ databases">
        <title>Black Yeasts Isolated from many extreme environments.</title>
        <authorList>
            <person name="Coleine C."/>
            <person name="Stajich J.E."/>
            <person name="Selbmann L."/>
        </authorList>
    </citation>
    <scope>NUCLEOTIDE SEQUENCE</scope>
    <source>
        <strain evidence="3">CCFEE 5200</strain>
    </source>
</reference>
<feature type="domain" description="2EXR" evidence="1">
    <location>
        <begin position="26"/>
        <end position="58"/>
    </location>
</feature>
<dbReference type="PANTHER" id="PTHR42085">
    <property type="entry name" value="F-BOX DOMAIN-CONTAINING PROTEIN"/>
    <property type="match status" value="1"/>
</dbReference>
<sequence>MAGTKPRVAPRRCSKGRFAKATPDSFPLFLRLPPELRNQIYRFALVSLNIIHLEGACPLLRKTSQLRNEAASIYYSENTFRMEIRAMAGAEMAPFRRLQLRYRKSMRSNFRYGLDDRVNWANLLEWMKAYHDPQIPVVRWYLSSERDRSSNGVIIAQAFEVVSKMKNDRWSKVEGVLEAFHLAIATIEPAWA</sequence>
<proteinExistence type="predicted"/>
<dbReference type="AlphaFoldDB" id="A0AAN6FM52"/>
<dbReference type="InterPro" id="IPR038883">
    <property type="entry name" value="AN11006-like"/>
</dbReference>
<name>A0AAN6FM52_9PEZI</name>
<reference evidence="2" key="1">
    <citation type="submission" date="2021-12" db="EMBL/GenBank/DDBJ databases">
        <title>Black yeast isolated from Biological Soil Crust.</title>
        <authorList>
            <person name="Kurbessoian T."/>
        </authorList>
    </citation>
    <scope>NUCLEOTIDE SEQUENCE</scope>
    <source>
        <strain evidence="2">CCFEE 5208</strain>
    </source>
</reference>
<evidence type="ECO:0000259" key="1">
    <source>
        <dbReference type="Pfam" id="PF20150"/>
    </source>
</evidence>
<dbReference type="PANTHER" id="PTHR42085:SF2">
    <property type="entry name" value="F-BOX DOMAIN-CONTAINING PROTEIN"/>
    <property type="match status" value="1"/>
</dbReference>
<evidence type="ECO:0000313" key="5">
    <source>
        <dbReference type="Proteomes" id="UP001175353"/>
    </source>
</evidence>
<dbReference type="InterPro" id="IPR045518">
    <property type="entry name" value="2EXR"/>
</dbReference>
<evidence type="ECO:0000313" key="4">
    <source>
        <dbReference type="Proteomes" id="UP001168146"/>
    </source>
</evidence>
<organism evidence="2 4">
    <name type="scientific">Friedmanniomyces endolithicus</name>
    <dbReference type="NCBI Taxonomy" id="329885"/>
    <lineage>
        <taxon>Eukaryota</taxon>
        <taxon>Fungi</taxon>
        <taxon>Dikarya</taxon>
        <taxon>Ascomycota</taxon>
        <taxon>Pezizomycotina</taxon>
        <taxon>Dothideomycetes</taxon>
        <taxon>Dothideomycetidae</taxon>
        <taxon>Mycosphaerellales</taxon>
        <taxon>Teratosphaeriaceae</taxon>
        <taxon>Friedmanniomyces</taxon>
    </lineage>
</organism>
<evidence type="ECO:0000313" key="3">
    <source>
        <dbReference type="EMBL" id="KAK0961353.1"/>
    </source>
</evidence>
<dbReference type="Pfam" id="PF20150">
    <property type="entry name" value="2EXR"/>
    <property type="match status" value="1"/>
</dbReference>
<evidence type="ECO:0000313" key="2">
    <source>
        <dbReference type="EMBL" id="KAK0320773.1"/>
    </source>
</evidence>